<dbReference type="InterPro" id="IPR003656">
    <property type="entry name" value="Znf_BED"/>
</dbReference>
<evidence type="ECO:0000256" key="2">
    <source>
        <dbReference type="ARBA" id="ARBA00022723"/>
    </source>
</evidence>
<dbReference type="Pfam" id="PF05699">
    <property type="entry name" value="Dimer_Tnp_hAT"/>
    <property type="match status" value="1"/>
</dbReference>
<evidence type="ECO:0000256" key="4">
    <source>
        <dbReference type="ARBA" id="ARBA00022833"/>
    </source>
</evidence>
<accession>A0A1J3JN00</accession>
<dbReference type="EMBL" id="GEVM01012099">
    <property type="protein sequence ID" value="JAU93839.1"/>
    <property type="molecule type" value="Transcribed_RNA"/>
</dbReference>
<evidence type="ECO:0000259" key="9">
    <source>
        <dbReference type="PROSITE" id="PS50808"/>
    </source>
</evidence>
<evidence type="ECO:0000256" key="5">
    <source>
        <dbReference type="ARBA" id="ARBA00023125"/>
    </source>
</evidence>
<evidence type="ECO:0000256" key="1">
    <source>
        <dbReference type="ARBA" id="ARBA00004123"/>
    </source>
</evidence>
<keyword evidence="4" id="KW-0862">Zinc</keyword>
<dbReference type="Pfam" id="PF02892">
    <property type="entry name" value="zf-BED"/>
    <property type="match status" value="2"/>
</dbReference>
<dbReference type="InterPro" id="IPR012337">
    <property type="entry name" value="RNaseH-like_sf"/>
</dbReference>
<sequence>MAPPGSIGVVDPGWEHGVAQDERKKKVKCNYCGKIVSGGIYRLKQHLARVSGEVTYCDKSPEEVCLRMKENLERCRSTRKLRQPEDNNNRLSSCSTFHQSNNDDEAEEEEEERRCWSRRSKGKHAVSGDGSLLRSSGYVDPGWEHGVAQDERKKKVKCNYCNKIVSGGINRFKQHLARIPGEVAPCKAAPEEVYVKIKENMKWHRAGKRQNRPDDDDDMGALSLRTVSQDQEQEEDGDEHDFYPTSQDRLMLGYGRFSKEKRKSFDSLNTRPKRGKVIPFQAPCTSKQIKIWPNRVVSRKEVTSSISKFFHHVGVPSEAVSSLYFQKMVELIGLYGEGFVVPSSQLFSGRLLQDEISTIRGYLREYRSSWSVTGCSIMADTWTNAEGKTMISFLVSCPRGVYFHSSIDATDVTEDALSLFKYLDKLVEDIGEENVVQVVTQNTHICRSAGKLVEEKRKNLYWTPCAMHSTELVLEDISKLEFVSECLDKAQRITRFIYNQTWLLNLMKNEFTQGIDLLRPAVMRYTSGFTTLQSLMDHKASLRGLFQSNGWILSQTAAKSEEGREVEKMVTSAAFWKKAQYVLKSVDPVMQVTHMIDDGGERLSLPYAYGYMCRAKMAIKSIHGDDARKYVPLWRVIDYHWNSLFHHPLYVAAYFFNPAYRYRPDFMAHSEVVRGVNECIVRLEPDNMRRITALMQIPDYTSAKGDFGTDIAIGTRTELDPAAWWQQHGISCLELQRVAVRILSHACSSVGCEPKWSVYDQVDGQCQSRFGKKSTKDLTYVHYNLRLREKQLKRRLHDDGPPAAPNYALLDRLLPDWLVASDKDEFFVKEETLQGEDGVENEDRDDDDEEEEEEEEEENCYVHSVNVDGDGDGEDNPDLYDDDLSDDD</sequence>
<keyword evidence="5" id="KW-0238">DNA-binding</keyword>
<dbReference type="GO" id="GO:0005634">
    <property type="term" value="C:nucleus"/>
    <property type="evidence" value="ECO:0007669"/>
    <property type="project" value="UniProtKB-SubCell"/>
</dbReference>
<keyword evidence="6" id="KW-0539">Nucleus</keyword>
<reference evidence="10" key="1">
    <citation type="submission" date="2016-07" db="EMBL/GenBank/DDBJ databases">
        <title>De novo transcriptome assembly of four accessions of the metal hyperaccumulator plant Noccaea caerulescens.</title>
        <authorList>
            <person name="Blande D."/>
            <person name="Halimaa P."/>
            <person name="Tervahauta A.I."/>
            <person name="Aarts M.G."/>
            <person name="Karenlampi S.O."/>
        </authorList>
    </citation>
    <scope>NUCLEOTIDE SEQUENCE</scope>
</reference>
<dbReference type="GO" id="GO:0003677">
    <property type="term" value="F:DNA binding"/>
    <property type="evidence" value="ECO:0007669"/>
    <property type="project" value="UniProtKB-KW"/>
</dbReference>
<feature type="region of interest" description="Disordered" evidence="8">
    <location>
        <begin position="79"/>
        <end position="141"/>
    </location>
</feature>
<dbReference type="PROSITE" id="PS50808">
    <property type="entry name" value="ZF_BED"/>
    <property type="match status" value="2"/>
</dbReference>
<feature type="domain" description="BED-type" evidence="9">
    <location>
        <begin position="137"/>
        <end position="193"/>
    </location>
</feature>
<proteinExistence type="predicted"/>
<feature type="compositionally biased region" description="Acidic residues" evidence="8">
    <location>
        <begin position="833"/>
        <end position="859"/>
    </location>
</feature>
<dbReference type="InterPro" id="IPR007021">
    <property type="entry name" value="DUF659"/>
</dbReference>
<feature type="compositionally biased region" description="Acidic residues" evidence="8">
    <location>
        <begin position="869"/>
        <end position="888"/>
    </location>
</feature>
<dbReference type="GO" id="GO:0046983">
    <property type="term" value="F:protein dimerization activity"/>
    <property type="evidence" value="ECO:0007669"/>
    <property type="project" value="InterPro"/>
</dbReference>
<evidence type="ECO:0000256" key="7">
    <source>
        <dbReference type="PROSITE-ProRule" id="PRU00027"/>
    </source>
</evidence>
<gene>
    <name evidence="10" type="ORF">MP_TR19702_c0_g1_i1_g.56288</name>
</gene>
<name>A0A1J3JN00_NOCCA</name>
<dbReference type="PANTHER" id="PTHR32166">
    <property type="entry name" value="OSJNBA0013A04.12 PROTEIN"/>
    <property type="match status" value="1"/>
</dbReference>
<feature type="compositionally biased region" description="Acidic residues" evidence="8">
    <location>
        <begin position="102"/>
        <end position="111"/>
    </location>
</feature>
<protein>
    <recommendedName>
        <fullName evidence="9">BED-type domain-containing protein</fullName>
    </recommendedName>
</protein>
<feature type="region of interest" description="Disordered" evidence="8">
    <location>
        <begin position="829"/>
        <end position="888"/>
    </location>
</feature>
<keyword evidence="3 7" id="KW-0863">Zinc-finger</keyword>
<dbReference type="PANTHER" id="PTHR32166:SF105">
    <property type="entry name" value="HAT DIMERIZATION DOMAIN-CONTAINING PROTEIN"/>
    <property type="match status" value="1"/>
</dbReference>
<keyword evidence="2" id="KW-0479">Metal-binding</keyword>
<comment type="subcellular location">
    <subcellularLocation>
        <location evidence="1">Nucleus</location>
    </subcellularLocation>
</comment>
<dbReference type="AlphaFoldDB" id="A0A1J3JN00"/>
<dbReference type="GO" id="GO:0008270">
    <property type="term" value="F:zinc ion binding"/>
    <property type="evidence" value="ECO:0007669"/>
    <property type="project" value="UniProtKB-KW"/>
</dbReference>
<evidence type="ECO:0000256" key="8">
    <source>
        <dbReference type="SAM" id="MobiDB-lite"/>
    </source>
</evidence>
<evidence type="ECO:0000313" key="10">
    <source>
        <dbReference type="EMBL" id="JAU93839.1"/>
    </source>
</evidence>
<organism evidence="10">
    <name type="scientific">Noccaea caerulescens</name>
    <name type="common">Alpine penny-cress</name>
    <name type="synonym">Thlaspi caerulescens</name>
    <dbReference type="NCBI Taxonomy" id="107243"/>
    <lineage>
        <taxon>Eukaryota</taxon>
        <taxon>Viridiplantae</taxon>
        <taxon>Streptophyta</taxon>
        <taxon>Embryophyta</taxon>
        <taxon>Tracheophyta</taxon>
        <taxon>Spermatophyta</taxon>
        <taxon>Magnoliopsida</taxon>
        <taxon>eudicotyledons</taxon>
        <taxon>Gunneridae</taxon>
        <taxon>Pentapetalae</taxon>
        <taxon>rosids</taxon>
        <taxon>malvids</taxon>
        <taxon>Brassicales</taxon>
        <taxon>Brassicaceae</taxon>
        <taxon>Coluteocarpeae</taxon>
        <taxon>Noccaea</taxon>
    </lineage>
</organism>
<dbReference type="Pfam" id="PF04937">
    <property type="entry name" value="DUF659"/>
    <property type="match status" value="1"/>
</dbReference>
<evidence type="ECO:0000256" key="6">
    <source>
        <dbReference type="ARBA" id="ARBA00023242"/>
    </source>
</evidence>
<dbReference type="SUPFAM" id="SSF53098">
    <property type="entry name" value="Ribonuclease H-like"/>
    <property type="match status" value="1"/>
</dbReference>
<evidence type="ECO:0000256" key="3">
    <source>
        <dbReference type="ARBA" id="ARBA00022771"/>
    </source>
</evidence>
<feature type="domain" description="BED-type" evidence="9">
    <location>
        <begin position="8"/>
        <end position="64"/>
    </location>
</feature>
<feature type="compositionally biased region" description="Polar residues" evidence="8">
    <location>
        <begin position="89"/>
        <end position="100"/>
    </location>
</feature>
<feature type="compositionally biased region" description="Basic and acidic residues" evidence="8">
    <location>
        <begin position="79"/>
        <end position="88"/>
    </location>
</feature>
<dbReference type="InterPro" id="IPR008906">
    <property type="entry name" value="HATC_C_dom"/>
</dbReference>